<comment type="caution">
    <text evidence="2">The sequence shown here is derived from an EMBL/GenBank/DDBJ whole genome shotgun (WGS) entry which is preliminary data.</text>
</comment>
<proteinExistence type="predicted"/>
<organism evidence="2 3">
    <name type="scientific">Rotaria socialis</name>
    <dbReference type="NCBI Taxonomy" id="392032"/>
    <lineage>
        <taxon>Eukaryota</taxon>
        <taxon>Metazoa</taxon>
        <taxon>Spiralia</taxon>
        <taxon>Gnathifera</taxon>
        <taxon>Rotifera</taxon>
        <taxon>Eurotatoria</taxon>
        <taxon>Bdelloidea</taxon>
        <taxon>Philodinida</taxon>
        <taxon>Philodinidae</taxon>
        <taxon>Rotaria</taxon>
    </lineage>
</organism>
<feature type="non-terminal residue" evidence="2">
    <location>
        <position position="1"/>
    </location>
</feature>
<accession>A0A821JYY0</accession>
<reference evidence="2" key="1">
    <citation type="submission" date="2021-02" db="EMBL/GenBank/DDBJ databases">
        <authorList>
            <person name="Nowell W R."/>
        </authorList>
    </citation>
    <scope>NUCLEOTIDE SEQUENCE</scope>
</reference>
<evidence type="ECO:0000313" key="3">
    <source>
        <dbReference type="Proteomes" id="UP000663873"/>
    </source>
</evidence>
<feature type="compositionally biased region" description="Basic and acidic residues" evidence="1">
    <location>
        <begin position="77"/>
        <end position="93"/>
    </location>
</feature>
<keyword evidence="3" id="KW-1185">Reference proteome</keyword>
<evidence type="ECO:0000313" key="2">
    <source>
        <dbReference type="EMBL" id="CAF4729351.1"/>
    </source>
</evidence>
<dbReference type="Proteomes" id="UP000663873">
    <property type="component" value="Unassembled WGS sequence"/>
</dbReference>
<dbReference type="AlphaFoldDB" id="A0A821JYY0"/>
<protein>
    <submittedName>
        <fullName evidence="2">Uncharacterized protein</fullName>
    </submittedName>
</protein>
<name>A0A821JYY0_9BILA</name>
<feature type="non-terminal residue" evidence="2">
    <location>
        <position position="174"/>
    </location>
</feature>
<feature type="region of interest" description="Disordered" evidence="1">
    <location>
        <begin position="1"/>
        <end position="94"/>
    </location>
</feature>
<feature type="compositionally biased region" description="Polar residues" evidence="1">
    <location>
        <begin position="1"/>
        <end position="17"/>
    </location>
</feature>
<dbReference type="EMBL" id="CAJOBP010037736">
    <property type="protein sequence ID" value="CAF4729351.1"/>
    <property type="molecule type" value="Genomic_DNA"/>
</dbReference>
<sequence>KSSSSSTLAKTDEQNPNELVGHKSEPSFYVQPNAQVSHEPSSSSSSKIESTSDDNGGALEDFSNLSNTKESPLITVLEKKQEEISDNSLKNDDTEQAIENDDNRILVDMHDVANRLSSLHEQLNQYVYLTDNLSELRTNVEQIKKLHGDVDKEKTAIDNIVEHANNVNPELATL</sequence>
<gene>
    <name evidence="2" type="ORF">UJA718_LOCUS37689</name>
</gene>
<feature type="compositionally biased region" description="Low complexity" evidence="1">
    <location>
        <begin position="37"/>
        <end position="49"/>
    </location>
</feature>
<evidence type="ECO:0000256" key="1">
    <source>
        <dbReference type="SAM" id="MobiDB-lite"/>
    </source>
</evidence>